<dbReference type="InterPro" id="IPR011957">
    <property type="entry name" value="Benz_CoA_lig"/>
</dbReference>
<accession>A0ABT1IEA3</accession>
<keyword evidence="5" id="KW-1185">Reference proteome</keyword>
<gene>
    <name evidence="4" type="ORF">LV75_003489</name>
</gene>
<proteinExistence type="predicted"/>
<protein>
    <submittedName>
        <fullName evidence="4">Benzoate-CoA ligase</fullName>
    </submittedName>
</protein>
<feature type="domain" description="AMP-binding enzyme C-terminal" evidence="3">
    <location>
        <begin position="437"/>
        <end position="509"/>
    </location>
</feature>
<dbReference type="NCBIfam" id="TIGR02262">
    <property type="entry name" value="benz_CoA_lig"/>
    <property type="match status" value="1"/>
</dbReference>
<dbReference type="PANTHER" id="PTHR43352:SF1">
    <property type="entry name" value="ANTHRANILATE--COA LIGASE"/>
    <property type="match status" value="1"/>
</dbReference>
<organism evidence="4 5">
    <name type="scientific">Actinokineospora diospyrosa</name>
    <dbReference type="NCBI Taxonomy" id="103728"/>
    <lineage>
        <taxon>Bacteria</taxon>
        <taxon>Bacillati</taxon>
        <taxon>Actinomycetota</taxon>
        <taxon>Actinomycetes</taxon>
        <taxon>Pseudonocardiales</taxon>
        <taxon>Pseudonocardiaceae</taxon>
        <taxon>Actinokineospora</taxon>
    </lineage>
</organism>
<dbReference type="InterPro" id="IPR045851">
    <property type="entry name" value="AMP-bd_C_sf"/>
</dbReference>
<dbReference type="GO" id="GO:0016874">
    <property type="term" value="F:ligase activity"/>
    <property type="evidence" value="ECO:0007669"/>
    <property type="project" value="UniProtKB-KW"/>
</dbReference>
<dbReference type="Gene3D" id="3.40.50.12780">
    <property type="entry name" value="N-terminal domain of ligase-like"/>
    <property type="match status" value="1"/>
</dbReference>
<name>A0ABT1IEA3_9PSEU</name>
<evidence type="ECO:0000313" key="5">
    <source>
        <dbReference type="Proteomes" id="UP001205185"/>
    </source>
</evidence>
<comment type="caution">
    <text evidence="4">The sequence shown here is derived from an EMBL/GenBank/DDBJ whole genome shotgun (WGS) entry which is preliminary data.</text>
</comment>
<dbReference type="Gene3D" id="3.30.300.30">
    <property type="match status" value="1"/>
</dbReference>
<dbReference type="EMBL" id="JAMTCO010000008">
    <property type="protein sequence ID" value="MCP2270977.1"/>
    <property type="molecule type" value="Genomic_DNA"/>
</dbReference>
<keyword evidence="1 4" id="KW-0436">Ligase</keyword>
<dbReference type="SUPFAM" id="SSF56801">
    <property type="entry name" value="Acetyl-CoA synthetase-like"/>
    <property type="match status" value="1"/>
</dbReference>
<evidence type="ECO:0000259" key="3">
    <source>
        <dbReference type="Pfam" id="PF13193"/>
    </source>
</evidence>
<dbReference type="Proteomes" id="UP001205185">
    <property type="component" value="Unassembled WGS sequence"/>
</dbReference>
<evidence type="ECO:0000313" key="4">
    <source>
        <dbReference type="EMBL" id="MCP2270977.1"/>
    </source>
</evidence>
<dbReference type="InterPro" id="IPR000873">
    <property type="entry name" value="AMP-dep_synth/lig_dom"/>
</dbReference>
<feature type="domain" description="AMP-dependent synthetase/ligase" evidence="2">
    <location>
        <begin position="34"/>
        <end position="386"/>
    </location>
</feature>
<dbReference type="InterPro" id="IPR042099">
    <property type="entry name" value="ANL_N_sf"/>
</dbReference>
<evidence type="ECO:0000259" key="2">
    <source>
        <dbReference type="Pfam" id="PF00501"/>
    </source>
</evidence>
<dbReference type="InterPro" id="IPR025110">
    <property type="entry name" value="AMP-bd_C"/>
</dbReference>
<dbReference type="Pfam" id="PF13193">
    <property type="entry name" value="AMP-binding_C"/>
    <property type="match status" value="1"/>
</dbReference>
<dbReference type="PANTHER" id="PTHR43352">
    <property type="entry name" value="ACETYL-COA SYNTHETASE"/>
    <property type="match status" value="1"/>
</dbReference>
<evidence type="ECO:0000256" key="1">
    <source>
        <dbReference type="ARBA" id="ARBA00022598"/>
    </source>
</evidence>
<sequence length="519" mass="56231">MHDGQDTGAGVDPRPPVQRGGDFNVAARFLDAAPAHRTALVTTAGTTSYGELAALASRAGHALRALGVGKGDRVLIALRDSVEYVALWYGAQKIGAIVVELYSHLKPADYRYHADYIDPKIVVGDAATLDALRAAKVSGLLVTGVHPSELEDGERHFDTLLAGQPTTLPPVPMAEDEQVMWKLTTGSTGRPKACMVPARAPSLSFEWFGRGVLDLRPDDVVLAVPKLFFGYARDMVALFPFGVGAASILFGERTTPERIFELIERYQPTILVNVPTMMRAMLTHPGAAQRDLSCLRMCTSAGEALPPELHRRWLDTFGVEVVDLFGSAEVYHGFLANRPGRVRIGSLGQVVPGYRVRVVDEAGEAVPDGRPGRLEVVGETAALGYWRHPEESASVFTDAHTVRSGDLVRRDADGYFYYLGRDDDMLKVRGVWVAPTEIENSIAEHPAVSGCAVVGHRVDGLVTALAFVVLRRPVEVTDLGEFIRARLAPHKRPHEVRFVASLPQTASGKVDRAALRAGA</sequence>
<dbReference type="Pfam" id="PF00501">
    <property type="entry name" value="AMP-binding"/>
    <property type="match status" value="1"/>
</dbReference>
<reference evidence="4 5" key="1">
    <citation type="submission" date="2022-06" db="EMBL/GenBank/DDBJ databases">
        <title>Genomic Encyclopedia of Archaeal and Bacterial Type Strains, Phase II (KMG-II): from individual species to whole genera.</title>
        <authorList>
            <person name="Goeker M."/>
        </authorList>
    </citation>
    <scope>NUCLEOTIDE SEQUENCE [LARGE SCALE GENOMIC DNA]</scope>
    <source>
        <strain evidence="4 5">DSM 44255</strain>
    </source>
</reference>